<sequence length="238" mass="25672">MTHHKRPFSGIRSSGGGTPNSNSGASGGATPIFPELSPAMKKAKPQLAATCSLEKEKNGLHPQPHHLSTTAAAAVATQSGEEDDAMLVDQEELKPGASAPVTLTGVAANLSRKKATPPQPSVKKQLVIKLVKGTVVVQFPSVKLLTGWRDISDLLLLSLGKPSLPKNFEEDTWATLKSAITAIFLKQPDPCDSEKLYQLFRKHLALSPEVEHKVVTGLLRLIEKERCVLCFDSLNHYL</sequence>
<feature type="region of interest" description="Disordered" evidence="1">
    <location>
        <begin position="57"/>
        <end position="82"/>
    </location>
</feature>
<evidence type="ECO:0000256" key="1">
    <source>
        <dbReference type="SAM" id="MobiDB-lite"/>
    </source>
</evidence>
<dbReference type="Proteomes" id="UP000287651">
    <property type="component" value="Unassembled WGS sequence"/>
</dbReference>
<evidence type="ECO:0008006" key="4">
    <source>
        <dbReference type="Google" id="ProtNLM"/>
    </source>
</evidence>
<evidence type="ECO:0000313" key="3">
    <source>
        <dbReference type="Proteomes" id="UP000287651"/>
    </source>
</evidence>
<reference evidence="2 3" key="1">
    <citation type="journal article" date="2014" name="Agronomy (Basel)">
        <title>A Draft Genome Sequence for Ensete ventricosum, the Drought-Tolerant Tree Against Hunger.</title>
        <authorList>
            <person name="Harrison J."/>
            <person name="Moore K.A."/>
            <person name="Paszkiewicz K."/>
            <person name="Jones T."/>
            <person name="Grant M."/>
            <person name="Ambacheew D."/>
            <person name="Muzemil S."/>
            <person name="Studholme D.J."/>
        </authorList>
    </citation>
    <scope>NUCLEOTIDE SEQUENCE [LARGE SCALE GENOMIC DNA]</scope>
</reference>
<feature type="compositionally biased region" description="Low complexity" evidence="1">
    <location>
        <begin position="19"/>
        <end position="31"/>
    </location>
</feature>
<dbReference type="InterPro" id="IPR016159">
    <property type="entry name" value="Cullin_repeat-like_dom_sf"/>
</dbReference>
<name>A0A426YXU1_ENSVE</name>
<dbReference type="AlphaFoldDB" id="A0A426YXU1"/>
<accession>A0A426YXU1</accession>
<protein>
    <recommendedName>
        <fullName evidence="4">Cullin N-terminal domain-containing protein</fullName>
    </recommendedName>
</protein>
<proteinExistence type="predicted"/>
<gene>
    <name evidence="2" type="ORF">B296_00047777</name>
</gene>
<dbReference type="EMBL" id="AMZH03009578">
    <property type="protein sequence ID" value="RRT56549.1"/>
    <property type="molecule type" value="Genomic_DNA"/>
</dbReference>
<organism evidence="2 3">
    <name type="scientific">Ensete ventricosum</name>
    <name type="common">Abyssinian banana</name>
    <name type="synonym">Musa ensete</name>
    <dbReference type="NCBI Taxonomy" id="4639"/>
    <lineage>
        <taxon>Eukaryota</taxon>
        <taxon>Viridiplantae</taxon>
        <taxon>Streptophyta</taxon>
        <taxon>Embryophyta</taxon>
        <taxon>Tracheophyta</taxon>
        <taxon>Spermatophyta</taxon>
        <taxon>Magnoliopsida</taxon>
        <taxon>Liliopsida</taxon>
        <taxon>Zingiberales</taxon>
        <taxon>Musaceae</taxon>
        <taxon>Ensete</taxon>
    </lineage>
</organism>
<dbReference type="SUPFAM" id="SSF74788">
    <property type="entry name" value="Cullin repeat-like"/>
    <property type="match status" value="1"/>
</dbReference>
<evidence type="ECO:0000313" key="2">
    <source>
        <dbReference type="EMBL" id="RRT56549.1"/>
    </source>
</evidence>
<feature type="region of interest" description="Disordered" evidence="1">
    <location>
        <begin position="1"/>
        <end position="44"/>
    </location>
</feature>
<comment type="caution">
    <text evidence="2">The sequence shown here is derived from an EMBL/GenBank/DDBJ whole genome shotgun (WGS) entry which is preliminary data.</text>
</comment>